<organism evidence="1 2">
    <name type="scientific">Acropora cervicornis</name>
    <name type="common">Staghorn coral</name>
    <dbReference type="NCBI Taxonomy" id="6130"/>
    <lineage>
        <taxon>Eukaryota</taxon>
        <taxon>Metazoa</taxon>
        <taxon>Cnidaria</taxon>
        <taxon>Anthozoa</taxon>
        <taxon>Hexacorallia</taxon>
        <taxon>Scleractinia</taxon>
        <taxon>Astrocoeniina</taxon>
        <taxon>Acroporidae</taxon>
        <taxon>Acropora</taxon>
    </lineage>
</organism>
<evidence type="ECO:0000313" key="1">
    <source>
        <dbReference type="EMBL" id="KAK2550875.1"/>
    </source>
</evidence>
<comment type="caution">
    <text evidence="1">The sequence shown here is derived from an EMBL/GenBank/DDBJ whole genome shotgun (WGS) entry which is preliminary data.</text>
</comment>
<reference evidence="1" key="2">
    <citation type="journal article" date="2023" name="Science">
        <title>Genomic signatures of disease resistance in endangered staghorn corals.</title>
        <authorList>
            <person name="Vollmer S.V."/>
            <person name="Selwyn J.D."/>
            <person name="Despard B.A."/>
            <person name="Roesel C.L."/>
        </authorList>
    </citation>
    <scope>NUCLEOTIDE SEQUENCE</scope>
    <source>
        <strain evidence="1">K2</strain>
    </source>
</reference>
<protein>
    <submittedName>
        <fullName evidence="1">Uncharacterized protein</fullName>
    </submittedName>
</protein>
<name>A0AAD9PXF9_ACRCE</name>
<reference evidence="1" key="1">
    <citation type="journal article" date="2023" name="G3 (Bethesda)">
        <title>Whole genome assembly and annotation of the endangered Caribbean coral Acropora cervicornis.</title>
        <authorList>
            <person name="Selwyn J.D."/>
            <person name="Vollmer S.V."/>
        </authorList>
    </citation>
    <scope>NUCLEOTIDE SEQUENCE</scope>
    <source>
        <strain evidence="1">K2</strain>
    </source>
</reference>
<accession>A0AAD9PXF9</accession>
<gene>
    <name evidence="1" type="ORF">P5673_028394</name>
</gene>
<keyword evidence="2" id="KW-1185">Reference proteome</keyword>
<dbReference type="Proteomes" id="UP001249851">
    <property type="component" value="Unassembled WGS sequence"/>
</dbReference>
<sequence length="199" mass="22903">MSLRGLDLLLFIDHLIRHAPVKRKEQIRARPSAPWMTDEVRYAKRKKRRAERRWRAPKTPTNLALFRSQRNRVTYLMNKAREEYYRSFIDDISNDQRKLFKASKSLFNLAEGHTFPPCTDYQVLANEFGEFFVQMIAGIKSMISSTANRSLSSTLPAELVTDVSSSEFELLSANYVQSIILSSAKKSCLLDPIPTTLLV</sequence>
<proteinExistence type="predicted"/>
<dbReference type="AlphaFoldDB" id="A0AAD9PXF9"/>
<evidence type="ECO:0000313" key="2">
    <source>
        <dbReference type="Proteomes" id="UP001249851"/>
    </source>
</evidence>
<dbReference type="EMBL" id="JARQWQ010000105">
    <property type="protein sequence ID" value="KAK2550875.1"/>
    <property type="molecule type" value="Genomic_DNA"/>
</dbReference>